<comment type="caution">
    <text evidence="6">The sequence shown here is derived from an EMBL/GenBank/DDBJ whole genome shotgun (WGS) entry which is preliminary data.</text>
</comment>
<dbReference type="SUPFAM" id="SSF52080">
    <property type="entry name" value="Ribosomal proteins L15p and L18e"/>
    <property type="match status" value="1"/>
</dbReference>
<keyword evidence="2" id="KW-0689">Ribosomal protein</keyword>
<dbReference type="NCBIfam" id="TIGR01071">
    <property type="entry name" value="rplO_bact"/>
    <property type="match status" value="1"/>
</dbReference>
<dbReference type="Pfam" id="PF00828">
    <property type="entry name" value="Ribosomal_L27A"/>
    <property type="match status" value="1"/>
</dbReference>
<dbReference type="OrthoDB" id="361383at2759"/>
<feature type="region of interest" description="Disordered" evidence="4">
    <location>
        <begin position="17"/>
        <end position="68"/>
    </location>
</feature>
<dbReference type="AlphaFoldDB" id="A0A2G8RQH4"/>
<dbReference type="GO" id="GO:0006412">
    <property type="term" value="P:translation"/>
    <property type="evidence" value="ECO:0007669"/>
    <property type="project" value="InterPro"/>
</dbReference>
<dbReference type="PANTHER" id="PTHR12934:SF11">
    <property type="entry name" value="LARGE RIBOSOMAL SUBUNIT PROTEIN UL15M"/>
    <property type="match status" value="1"/>
</dbReference>
<protein>
    <recommendedName>
        <fullName evidence="5">Large ribosomal subunit protein uL15/eL18 domain-containing protein</fullName>
    </recommendedName>
</protein>
<evidence type="ECO:0000256" key="1">
    <source>
        <dbReference type="ARBA" id="ARBA00007320"/>
    </source>
</evidence>
<keyword evidence="3" id="KW-0687">Ribonucleoprotein</keyword>
<evidence type="ECO:0000313" key="7">
    <source>
        <dbReference type="Proteomes" id="UP000230002"/>
    </source>
</evidence>
<accession>A0A2G8RQH4</accession>
<dbReference type="InterPro" id="IPR021131">
    <property type="entry name" value="Ribosomal_uL15/eL18"/>
</dbReference>
<keyword evidence="7" id="KW-1185">Reference proteome</keyword>
<comment type="similarity">
    <text evidence="1">Belongs to the universal ribosomal protein uL15 family.</text>
</comment>
<dbReference type="HAMAP" id="MF_01341">
    <property type="entry name" value="Ribosomal_uL15"/>
    <property type="match status" value="1"/>
</dbReference>
<evidence type="ECO:0000313" key="6">
    <source>
        <dbReference type="EMBL" id="PIL23765.1"/>
    </source>
</evidence>
<dbReference type="STRING" id="1077348.A0A2G8RQH4"/>
<dbReference type="GO" id="GO:0003735">
    <property type="term" value="F:structural constituent of ribosome"/>
    <property type="evidence" value="ECO:0007669"/>
    <property type="project" value="InterPro"/>
</dbReference>
<gene>
    <name evidence="6" type="ORF">GSI_13515</name>
</gene>
<dbReference type="PANTHER" id="PTHR12934">
    <property type="entry name" value="50S RIBOSOMAL PROTEIN L15"/>
    <property type="match status" value="1"/>
</dbReference>
<reference evidence="6 7" key="1">
    <citation type="journal article" date="2015" name="Sci. Rep.">
        <title>Chromosome-level genome map provides insights into diverse defense mechanisms in the medicinal fungus Ganoderma sinense.</title>
        <authorList>
            <person name="Zhu Y."/>
            <person name="Xu J."/>
            <person name="Sun C."/>
            <person name="Zhou S."/>
            <person name="Xu H."/>
            <person name="Nelson D.R."/>
            <person name="Qian J."/>
            <person name="Song J."/>
            <person name="Luo H."/>
            <person name="Xiang L."/>
            <person name="Li Y."/>
            <person name="Xu Z."/>
            <person name="Ji A."/>
            <person name="Wang L."/>
            <person name="Lu S."/>
            <person name="Hayward A."/>
            <person name="Sun W."/>
            <person name="Li X."/>
            <person name="Schwartz D.C."/>
            <person name="Wang Y."/>
            <person name="Chen S."/>
        </authorList>
    </citation>
    <scope>NUCLEOTIDE SEQUENCE [LARGE SCALE GENOMIC DNA]</scope>
    <source>
        <strain evidence="6 7">ZZ0214-1</strain>
    </source>
</reference>
<feature type="domain" description="Large ribosomal subunit protein uL15/eL18" evidence="5">
    <location>
        <begin position="91"/>
        <end position="168"/>
    </location>
</feature>
<dbReference type="InterPro" id="IPR036227">
    <property type="entry name" value="Ribosomal_uL15/eL18_sf"/>
</dbReference>
<dbReference type="InterPro" id="IPR005749">
    <property type="entry name" value="Ribosomal_uL15_bac-type"/>
</dbReference>
<organism evidence="6 7">
    <name type="scientific">Ganoderma sinense ZZ0214-1</name>
    <dbReference type="NCBI Taxonomy" id="1077348"/>
    <lineage>
        <taxon>Eukaryota</taxon>
        <taxon>Fungi</taxon>
        <taxon>Dikarya</taxon>
        <taxon>Basidiomycota</taxon>
        <taxon>Agaricomycotina</taxon>
        <taxon>Agaricomycetes</taxon>
        <taxon>Polyporales</taxon>
        <taxon>Polyporaceae</taxon>
        <taxon>Ganoderma</taxon>
    </lineage>
</organism>
<proteinExistence type="inferred from homology"/>
<dbReference type="GO" id="GO:0005762">
    <property type="term" value="C:mitochondrial large ribosomal subunit"/>
    <property type="evidence" value="ECO:0007669"/>
    <property type="project" value="TreeGrafter"/>
</dbReference>
<dbReference type="Proteomes" id="UP000230002">
    <property type="component" value="Unassembled WGS sequence"/>
</dbReference>
<evidence type="ECO:0000256" key="4">
    <source>
        <dbReference type="SAM" id="MobiDB-lite"/>
    </source>
</evidence>
<sequence>MSGVASRFKATSGRVHLFNLSPAPGSQSTQKRLGRGRSSGLGKTSGRGHKGQKARAGNGKPKAGFEGGQTTIIKRFPKTGFVNQNQKTYAPVNLDRIQHWIDTGRLTSSPDKPITARELFLSGCIHQVHDGIKLLGSGSQHLKSAIHITPSRASQSAIRAVEKKGGSVFCKYYNDLALRDCVKGNTERTQAAPTRKNDILWYTSWRNRGYLSPTALDKMPAAEERWKSLSKQLLAFKTQEYDKAK</sequence>
<dbReference type="Gene3D" id="3.100.10.10">
    <property type="match status" value="1"/>
</dbReference>
<name>A0A2G8RQH4_9APHY</name>
<evidence type="ECO:0000256" key="2">
    <source>
        <dbReference type="ARBA" id="ARBA00022980"/>
    </source>
</evidence>
<evidence type="ECO:0000259" key="5">
    <source>
        <dbReference type="Pfam" id="PF00828"/>
    </source>
</evidence>
<evidence type="ECO:0000256" key="3">
    <source>
        <dbReference type="ARBA" id="ARBA00023274"/>
    </source>
</evidence>
<dbReference type="EMBL" id="AYKW01000067">
    <property type="protein sequence ID" value="PIL23765.1"/>
    <property type="molecule type" value="Genomic_DNA"/>
</dbReference>
<dbReference type="InterPro" id="IPR030878">
    <property type="entry name" value="Ribosomal_uL15"/>
</dbReference>